<dbReference type="CDD" id="cd03443">
    <property type="entry name" value="PaaI_thioesterase"/>
    <property type="match status" value="1"/>
</dbReference>
<dbReference type="InterPro" id="IPR006683">
    <property type="entry name" value="Thioestr_dom"/>
</dbReference>
<keyword evidence="5" id="KW-1185">Reference proteome</keyword>
<keyword evidence="2" id="KW-0378">Hydrolase</keyword>
<evidence type="ECO:0000313" key="5">
    <source>
        <dbReference type="Proteomes" id="UP000602050"/>
    </source>
</evidence>
<dbReference type="Gene3D" id="3.10.129.10">
    <property type="entry name" value="Hotdog Thioesterase"/>
    <property type="match status" value="1"/>
</dbReference>
<dbReference type="RefSeq" id="WP_188392743.1">
    <property type="nucleotide sequence ID" value="NZ_BMEV01000052.1"/>
</dbReference>
<sequence>MKQIQNTLISALGMEIISMEKDLVIITMPVDERTRQPAGFLHGGASVALAETAASIGAMLHADLEKEHVFGIEINANHIKSKRDGTVTARATPLHTGKTTMVWEIKITDEEEQLISVARCTIGVIPKKT</sequence>
<protein>
    <submittedName>
        <fullName evidence="4">Esterase</fullName>
    </submittedName>
</protein>
<dbReference type="Proteomes" id="UP000602050">
    <property type="component" value="Unassembled WGS sequence"/>
</dbReference>
<dbReference type="GO" id="GO:0005829">
    <property type="term" value="C:cytosol"/>
    <property type="evidence" value="ECO:0007669"/>
    <property type="project" value="TreeGrafter"/>
</dbReference>
<dbReference type="PANTHER" id="PTHR43240">
    <property type="entry name" value="1,4-DIHYDROXY-2-NAPHTHOYL-COA THIOESTERASE 1"/>
    <property type="match status" value="1"/>
</dbReference>
<dbReference type="NCBIfam" id="TIGR00369">
    <property type="entry name" value="unchar_dom_1"/>
    <property type="match status" value="1"/>
</dbReference>
<proteinExistence type="inferred from homology"/>
<reference evidence="4" key="2">
    <citation type="submission" date="2020-09" db="EMBL/GenBank/DDBJ databases">
        <authorList>
            <person name="Sun Q."/>
            <person name="Zhou Y."/>
        </authorList>
    </citation>
    <scope>NUCLEOTIDE SEQUENCE</scope>
    <source>
        <strain evidence="4">CGMCC 1.12360</strain>
    </source>
</reference>
<dbReference type="InterPro" id="IPR003736">
    <property type="entry name" value="PAAI_dom"/>
</dbReference>
<evidence type="ECO:0000256" key="1">
    <source>
        <dbReference type="ARBA" id="ARBA00008324"/>
    </source>
</evidence>
<evidence type="ECO:0000259" key="3">
    <source>
        <dbReference type="Pfam" id="PF03061"/>
    </source>
</evidence>
<organism evidence="4 5">
    <name type="scientific">Compostibacillus humi</name>
    <dbReference type="NCBI Taxonomy" id="1245525"/>
    <lineage>
        <taxon>Bacteria</taxon>
        <taxon>Bacillati</taxon>
        <taxon>Bacillota</taxon>
        <taxon>Bacilli</taxon>
        <taxon>Bacillales</taxon>
        <taxon>Bacillaceae</taxon>
        <taxon>Compostibacillus</taxon>
    </lineage>
</organism>
<accession>A0A8J2TPN1</accession>
<evidence type="ECO:0000256" key="2">
    <source>
        <dbReference type="ARBA" id="ARBA00022801"/>
    </source>
</evidence>
<dbReference type="InterPro" id="IPR029069">
    <property type="entry name" value="HotDog_dom_sf"/>
</dbReference>
<evidence type="ECO:0000313" key="4">
    <source>
        <dbReference type="EMBL" id="GFZ83323.1"/>
    </source>
</evidence>
<comment type="similarity">
    <text evidence="1">Belongs to the thioesterase PaaI family.</text>
</comment>
<name>A0A8J2TPN1_9BACI</name>
<dbReference type="GO" id="GO:0061522">
    <property type="term" value="F:1,4-dihydroxy-2-naphthoyl-CoA thioesterase activity"/>
    <property type="evidence" value="ECO:0007669"/>
    <property type="project" value="TreeGrafter"/>
</dbReference>
<dbReference type="SUPFAM" id="SSF54637">
    <property type="entry name" value="Thioesterase/thiol ester dehydrase-isomerase"/>
    <property type="match status" value="1"/>
</dbReference>
<comment type="caution">
    <text evidence="4">The sequence shown here is derived from an EMBL/GenBank/DDBJ whole genome shotgun (WGS) entry which is preliminary data.</text>
</comment>
<dbReference type="PANTHER" id="PTHR43240:SF5">
    <property type="entry name" value="1,4-DIHYDROXY-2-NAPHTHOYL-COA THIOESTERASE 1"/>
    <property type="match status" value="1"/>
</dbReference>
<feature type="domain" description="Thioesterase" evidence="3">
    <location>
        <begin position="39"/>
        <end position="115"/>
    </location>
</feature>
<reference evidence="4" key="1">
    <citation type="journal article" date="2014" name="Int. J. Syst. Evol. Microbiol.">
        <title>Complete genome sequence of Corynebacterium casei LMG S-19264T (=DSM 44701T), isolated from a smear-ripened cheese.</title>
        <authorList>
            <consortium name="US DOE Joint Genome Institute (JGI-PGF)"/>
            <person name="Walter F."/>
            <person name="Albersmeier A."/>
            <person name="Kalinowski J."/>
            <person name="Ruckert C."/>
        </authorList>
    </citation>
    <scope>NUCLEOTIDE SEQUENCE</scope>
    <source>
        <strain evidence="4">CGMCC 1.12360</strain>
    </source>
</reference>
<dbReference type="Pfam" id="PF03061">
    <property type="entry name" value="4HBT"/>
    <property type="match status" value="1"/>
</dbReference>
<dbReference type="EMBL" id="BMEV01000052">
    <property type="protein sequence ID" value="GFZ83323.1"/>
    <property type="molecule type" value="Genomic_DNA"/>
</dbReference>
<dbReference type="AlphaFoldDB" id="A0A8J2TPN1"/>
<gene>
    <name evidence="4" type="ORF">GCM10010978_24920</name>
</gene>